<feature type="transmembrane region" description="Helical" evidence="2">
    <location>
        <begin position="525"/>
        <end position="548"/>
    </location>
</feature>
<proteinExistence type="predicted"/>
<feature type="transmembrane region" description="Helical" evidence="2">
    <location>
        <begin position="137"/>
        <end position="158"/>
    </location>
</feature>
<evidence type="ECO:0000256" key="1">
    <source>
        <dbReference type="SAM" id="MobiDB-lite"/>
    </source>
</evidence>
<feature type="transmembrane region" description="Helical" evidence="2">
    <location>
        <begin position="33"/>
        <end position="55"/>
    </location>
</feature>
<keyword evidence="2" id="KW-1133">Transmembrane helix</keyword>
<name>A0A2J6RF70_HYAVF</name>
<gene>
    <name evidence="3" type="ORF">L207DRAFT_568228</name>
</gene>
<dbReference type="Proteomes" id="UP000235786">
    <property type="component" value="Unassembled WGS sequence"/>
</dbReference>
<dbReference type="EMBL" id="KZ613949">
    <property type="protein sequence ID" value="PMD37167.1"/>
    <property type="molecule type" value="Genomic_DNA"/>
</dbReference>
<feature type="compositionally biased region" description="Basic and acidic residues" evidence="1">
    <location>
        <begin position="1"/>
        <end position="14"/>
    </location>
</feature>
<keyword evidence="2" id="KW-0812">Transmembrane</keyword>
<dbReference type="AlphaFoldDB" id="A0A2J6RF70"/>
<keyword evidence="4" id="KW-1185">Reference proteome</keyword>
<feature type="compositionally biased region" description="Polar residues" evidence="1">
    <location>
        <begin position="15"/>
        <end position="25"/>
    </location>
</feature>
<protein>
    <submittedName>
        <fullName evidence="3">Uncharacterized protein</fullName>
    </submittedName>
</protein>
<reference evidence="3 4" key="1">
    <citation type="submission" date="2016-04" db="EMBL/GenBank/DDBJ databases">
        <title>A degradative enzymes factory behind the ericoid mycorrhizal symbiosis.</title>
        <authorList>
            <consortium name="DOE Joint Genome Institute"/>
            <person name="Martino E."/>
            <person name="Morin E."/>
            <person name="Grelet G."/>
            <person name="Kuo A."/>
            <person name="Kohler A."/>
            <person name="Daghino S."/>
            <person name="Barry K."/>
            <person name="Choi C."/>
            <person name="Cichocki N."/>
            <person name="Clum A."/>
            <person name="Copeland A."/>
            <person name="Hainaut M."/>
            <person name="Haridas S."/>
            <person name="Labutti K."/>
            <person name="Lindquist E."/>
            <person name="Lipzen A."/>
            <person name="Khouja H.-R."/>
            <person name="Murat C."/>
            <person name="Ohm R."/>
            <person name="Olson A."/>
            <person name="Spatafora J."/>
            <person name="Veneault-Fourrey C."/>
            <person name="Henrissat B."/>
            <person name="Grigoriev I."/>
            <person name="Martin F."/>
            <person name="Perotto S."/>
        </authorList>
    </citation>
    <scope>NUCLEOTIDE SEQUENCE [LARGE SCALE GENOMIC DNA]</scope>
    <source>
        <strain evidence="3 4">F</strain>
    </source>
</reference>
<feature type="region of interest" description="Disordered" evidence="1">
    <location>
        <begin position="1"/>
        <end position="25"/>
    </location>
</feature>
<sequence length="614" mass="67258">MDIKRKPVPNDHSGETTTPQQNSSHMTGKFKDIGLAFFLVSIPLFVFSLLLLGLVSHFRVSHGHVPYSNLDFPGSQDEAGVYYVNLGATRLIFIASWSSSLAPALVGFALTMFSFPIAHNYLQLTRERRNVDLLTPYQLSIVLRLFTGGSLGALWTWVKYLHTWRSRRQNQAPALKGTAILATLCTFLAALVFLADTWVHLTTKTVQMIIATPLSSGIPYSMGLVPSCSFGNLTGPTDALGNCTILEAVTNIFLQRSETSLQVLNNISDSMIALSYLDEYTYVAPPPTAELSLRDYTASTFGMETQCNAVSTQCNLEALDGASTPFFCSEAFQGDVSVMDEEEVYPACSPNCYPNWYLTYFTNSQRNENETGYGLLKGGGNPFYFGLATLVNKASDAIPLNSTEIVGPIHGGVVYVLECNSTVYDVEYDSVNGTITRFDTSMSNDSVANIFKGALGATTVGTDYLKQSASIAVFSESMQELCHKFAMSFNRATLSVGASTLQPNDAIVAQERSTKLVTRIPKAPLYTLVLANMLFVVLGIALAIMAIARSGGEVREIQARLSIEGLVADRFEGRRAKERVESIEDLFEEKYGQESTRIVIHNSAHGGYEYQKLL</sequence>
<evidence type="ECO:0000256" key="2">
    <source>
        <dbReference type="SAM" id="Phobius"/>
    </source>
</evidence>
<evidence type="ECO:0000313" key="4">
    <source>
        <dbReference type="Proteomes" id="UP000235786"/>
    </source>
</evidence>
<feature type="transmembrane region" description="Helical" evidence="2">
    <location>
        <begin position="179"/>
        <end position="201"/>
    </location>
</feature>
<evidence type="ECO:0000313" key="3">
    <source>
        <dbReference type="EMBL" id="PMD37167.1"/>
    </source>
</evidence>
<keyword evidence="2" id="KW-0472">Membrane</keyword>
<organism evidence="3 4">
    <name type="scientific">Hyaloscypha variabilis (strain UAMH 11265 / GT02V1 / F)</name>
    <name type="common">Meliniomyces variabilis</name>
    <dbReference type="NCBI Taxonomy" id="1149755"/>
    <lineage>
        <taxon>Eukaryota</taxon>
        <taxon>Fungi</taxon>
        <taxon>Dikarya</taxon>
        <taxon>Ascomycota</taxon>
        <taxon>Pezizomycotina</taxon>
        <taxon>Leotiomycetes</taxon>
        <taxon>Helotiales</taxon>
        <taxon>Hyaloscyphaceae</taxon>
        <taxon>Hyaloscypha</taxon>
        <taxon>Hyaloscypha variabilis</taxon>
    </lineage>
</organism>
<dbReference type="OrthoDB" id="3344043at2759"/>
<feature type="transmembrane region" description="Helical" evidence="2">
    <location>
        <begin position="91"/>
        <end position="117"/>
    </location>
</feature>
<accession>A0A2J6RF70</accession>
<dbReference type="STRING" id="1149755.A0A2J6RF70"/>